<dbReference type="RefSeq" id="XP_013951326.1">
    <property type="nucleotide sequence ID" value="XM_014095851.1"/>
</dbReference>
<keyword evidence="2" id="KW-1185">Reference proteome</keyword>
<dbReference type="VEuPathDB" id="FungiDB:TRIVIDRAFT_205738"/>
<dbReference type="GeneID" id="25790346"/>
<dbReference type="EMBL" id="ABDF02000089">
    <property type="protein sequence ID" value="EHK17124.1"/>
    <property type="molecule type" value="Genomic_DNA"/>
</dbReference>
<evidence type="ECO:0000313" key="2">
    <source>
        <dbReference type="Proteomes" id="UP000007115"/>
    </source>
</evidence>
<dbReference type="AlphaFoldDB" id="G9N812"/>
<protein>
    <submittedName>
        <fullName evidence="1">Uncharacterized protein</fullName>
    </submittedName>
</protein>
<proteinExistence type="predicted"/>
<dbReference type="InParanoid" id="G9N812"/>
<organism evidence="1 2">
    <name type="scientific">Hypocrea virens (strain Gv29-8 / FGSC 10586)</name>
    <name type="common">Gliocladium virens</name>
    <name type="synonym">Trichoderma virens</name>
    <dbReference type="NCBI Taxonomy" id="413071"/>
    <lineage>
        <taxon>Eukaryota</taxon>
        <taxon>Fungi</taxon>
        <taxon>Dikarya</taxon>
        <taxon>Ascomycota</taxon>
        <taxon>Pezizomycotina</taxon>
        <taxon>Sordariomycetes</taxon>
        <taxon>Hypocreomycetidae</taxon>
        <taxon>Hypocreales</taxon>
        <taxon>Hypocreaceae</taxon>
        <taxon>Trichoderma</taxon>
    </lineage>
</organism>
<dbReference type="HOGENOM" id="CLU_885840_0_0_1"/>
<name>G9N812_HYPVG</name>
<dbReference type="eggNOG" id="ENOG502RM2J">
    <property type="taxonomic scope" value="Eukaryota"/>
</dbReference>
<comment type="caution">
    <text evidence="1">The sequence shown here is derived from an EMBL/GenBank/DDBJ whole genome shotgun (WGS) entry which is preliminary data.</text>
</comment>
<accession>G9N812</accession>
<gene>
    <name evidence="1" type="ORF">TRIVIDRAFT_205738</name>
</gene>
<evidence type="ECO:0000313" key="1">
    <source>
        <dbReference type="EMBL" id="EHK17124.1"/>
    </source>
</evidence>
<dbReference type="Proteomes" id="UP000007115">
    <property type="component" value="Unassembled WGS sequence"/>
</dbReference>
<reference evidence="1 2" key="1">
    <citation type="journal article" date="2011" name="Genome Biol.">
        <title>Comparative genome sequence analysis underscores mycoparasitism as the ancestral life style of Trichoderma.</title>
        <authorList>
            <person name="Kubicek C.P."/>
            <person name="Herrera-Estrella A."/>
            <person name="Seidl-Seiboth V."/>
            <person name="Martinez D.A."/>
            <person name="Druzhinina I.S."/>
            <person name="Thon M."/>
            <person name="Zeilinger S."/>
            <person name="Casas-Flores S."/>
            <person name="Horwitz B.A."/>
            <person name="Mukherjee P.K."/>
            <person name="Mukherjee M."/>
            <person name="Kredics L."/>
            <person name="Alcaraz L.D."/>
            <person name="Aerts A."/>
            <person name="Antal Z."/>
            <person name="Atanasova L."/>
            <person name="Cervantes-Badillo M.G."/>
            <person name="Challacombe J."/>
            <person name="Chertkov O."/>
            <person name="McCluskey K."/>
            <person name="Coulpier F."/>
            <person name="Deshpande N."/>
            <person name="von Doehren H."/>
            <person name="Ebbole D.J."/>
            <person name="Esquivel-Naranjo E.U."/>
            <person name="Fekete E."/>
            <person name="Flipphi M."/>
            <person name="Glaser F."/>
            <person name="Gomez-Rodriguez E.Y."/>
            <person name="Gruber S."/>
            <person name="Han C."/>
            <person name="Henrissat B."/>
            <person name="Hermosa R."/>
            <person name="Hernandez-Onate M."/>
            <person name="Karaffa L."/>
            <person name="Kosti I."/>
            <person name="Le Crom S."/>
            <person name="Lindquist E."/>
            <person name="Lucas S."/>
            <person name="Luebeck M."/>
            <person name="Luebeck P.S."/>
            <person name="Margeot A."/>
            <person name="Metz B."/>
            <person name="Misra M."/>
            <person name="Nevalainen H."/>
            <person name="Omann M."/>
            <person name="Packer N."/>
            <person name="Perrone G."/>
            <person name="Uresti-Rivera E.E."/>
            <person name="Salamov A."/>
            <person name="Schmoll M."/>
            <person name="Seiboth B."/>
            <person name="Shapiro H."/>
            <person name="Sukno S."/>
            <person name="Tamayo-Ramos J.A."/>
            <person name="Tisch D."/>
            <person name="Wiest A."/>
            <person name="Wilkinson H.H."/>
            <person name="Zhang M."/>
            <person name="Coutinho P.M."/>
            <person name="Kenerley C.M."/>
            <person name="Monte E."/>
            <person name="Baker S.E."/>
            <person name="Grigoriev I.V."/>
        </authorList>
    </citation>
    <scope>NUCLEOTIDE SEQUENCE [LARGE SCALE GENOMIC DNA]</scope>
    <source>
        <strain evidence="2">Gv29-8 / FGSC 10586</strain>
    </source>
</reference>
<sequence length="314" mass="35852">MEGGQRPRAKQLNIGTEDEISSLYTMPPKKVTPMKTDGTREFATSIVRFSVQHAHRDKIGASKEWFAVMDNIKRQPDFGYVCKGELIDDELDIVLFIAWEHAAKPPATFSENLDSIFSPLHNFLAKRPQITDTVYRVMKMDRQSTGTFDTTGSGCHSRFINEFMTVRGPAQAIEPELEAIQEIANSYMRQREVAEVLHGLLYDTFSGLKYFRLDDNDSPEANEDPLSHAPCAFALVIRWSDEQGRAEFQDPNIPDSSQLPGFPSNFWQEVVIQRLEKQGASISSWLYQNADIARDEKNKLLIAEEFENLWPYSY</sequence>
<dbReference type="OrthoDB" id="5100034at2759"/>